<feature type="domain" description="Protein kinase" evidence="2">
    <location>
        <begin position="651"/>
        <end position="1083"/>
    </location>
</feature>
<dbReference type="InterPro" id="IPR015655">
    <property type="entry name" value="PP2C"/>
</dbReference>
<dbReference type="SMART" id="SM00332">
    <property type="entry name" value="PP2Cc"/>
    <property type="match status" value="2"/>
</dbReference>
<keyword evidence="1" id="KW-0732">Signal</keyword>
<sequence>MKAKVQFQKEKNWACFFLLLLLSESFQAEKLRVRVRAFLPEKSLKSHPSHAGKKMTSIINSWLLITSFVLFLLAINCRGESSTCLAVYKQGGAPAVFQSPKCPRWNLHNWGQSGAGRCHTAAIKGRRNYQEDRLLCALDLRIPFPGKTGTKDVLVGIAAVFDGHNGAEASEMASKLLLDYFALHINFLLDATFSAMTRKMIGRLPTKGEHGVILHGVSRDDIMHLYNLDFQMQFRDSLPLNFDDSLHLDIMKEALLRAIHDIDATFTKEASARKLNSGSTATIALIADGQLMVASIGDSKALLCSEKFETLEEARATLVKLYRERRRNRGSSPSRFSDFKLEHGNGLLHFIAKELTKDHHPNREDEKIRVEAAGGYVTEWAGVPRVNGQLTVSRSIGDLTYKSYGVISAPEVMDWQPLLANDSYLVVSSDGIFEKLEVQEVCDRLWEVNNQTSSGAGVPSYCSISLADCLVNTAFEKGSMDNMAAVVVPLKSNLVTQLQWKEQSMNDNKDKIASALPTNNCALPLPNDINLGPLQLKQAQPLATMFNRLLVEVKNGSFCRFYMSENLIGASQGQMDNLNGYMGDLPQVLPASAEPFPGWCLSSGTTTNENQDQCINPDSFATFLGLLESVPLHGFGANNGTDEIPFPDSSYVLKKKFGRGAFGEVWLAFHWNCYEGNNATSSIDEDKNTSKNGVHYDADGPNNSFILKRIMVERGPTVYLSGLREKHFGELFLNAYNISESSSATQTSSSQPASSGLGLSEEGLKHIARYIEYFESRYNDIWLVFHHEGVSLSKLMYTAEEAENSSAGEKAEEASHGQILRPSKWWTWLKTTESGKEEMRRIIWQLLLGLKACHDRNITHRDIKPENMVICIEDIKSGRCLKGVPNGDHNFKTKMRIIDFGSALDEYTMKHLYGSTGPSRAEQTHDYAPPEAIMNSSWHHGPTSLTLKYDMWSVGVVMLEMILGSPNVFEISSVTRALLDQHIRGWSENFKELAYKLRSLMEMCILIPGSSLKHGGASSKQGGISLASWKCSEEFFAEQIKSRDPLKIGFPNVWALRLVRGLLQWYPNRRSLSSSTSRCHTAAIQGRRKYQEDRLLCALDLRIPFPGKKTGTPTDVVVGIAAVFDGHNGAEASEMASQLLLDYFALHTYFLLDATFSKELSGTLPNPLMHLYDLNFQRFQDSLPLNFGDSLHLDILKEALLRAIHDIDATFTKEASNRKLDSGSTATVALTADGQLLVASIGDSKALLCSEKFETPEEARATSIKLYRERKRNRDSSSSRFSDFKLEHRNGLIRFIAKELTKDHHPDREDEMLRVKAAGGYVTEWAGVPRVNGQLAVSHSIGDLTYKSYGVISAPEVMDWQPLLANDSYLVVSSDGIFEKLEVQDVCDRLWEVKNQTSFGAGVPSYCSVSLADCLVNTAFEKGSMDNMAAVVVPLQSNIDWQSQPKEQYVGGNIDEFASGLQMKSTYALPYRTFGALQLKQAQPVPTMFNELLVEVENKSFHMAENLNASYGCI</sequence>
<evidence type="ECO:0000256" key="1">
    <source>
        <dbReference type="SAM" id="SignalP"/>
    </source>
</evidence>
<proteinExistence type="predicted"/>
<reference evidence="4" key="1">
    <citation type="submission" date="2021-01" db="EMBL/GenBank/DDBJ databases">
        <authorList>
            <person name="Bezrukov I."/>
        </authorList>
    </citation>
    <scope>NUCLEOTIDE SEQUENCE</scope>
</reference>
<dbReference type="Gene3D" id="1.10.510.10">
    <property type="entry name" value="Transferase(Phosphotransferase) domain 1"/>
    <property type="match status" value="1"/>
</dbReference>
<dbReference type="PROSITE" id="PS50011">
    <property type="entry name" value="PROTEIN_KINASE_DOM"/>
    <property type="match status" value="1"/>
</dbReference>
<gene>
    <name evidence="4" type="ORF">AARE701A_LOCUS14127</name>
</gene>
<name>A0A8S2AIU4_ARAAE</name>
<evidence type="ECO:0000259" key="2">
    <source>
        <dbReference type="PROSITE" id="PS50011"/>
    </source>
</evidence>
<keyword evidence="5" id="KW-1185">Reference proteome</keyword>
<feature type="domain" description="PPM-type phosphatase" evidence="3">
    <location>
        <begin position="1078"/>
        <end position="1435"/>
    </location>
</feature>
<dbReference type="InterPro" id="IPR001932">
    <property type="entry name" value="PPM-type_phosphatase-like_dom"/>
</dbReference>
<dbReference type="GO" id="GO:0004672">
    <property type="term" value="F:protein kinase activity"/>
    <property type="evidence" value="ECO:0007669"/>
    <property type="project" value="InterPro"/>
</dbReference>
<feature type="signal peptide" evidence="1">
    <location>
        <begin position="1"/>
        <end position="28"/>
    </location>
</feature>
<dbReference type="PROSITE" id="PS00108">
    <property type="entry name" value="PROTEIN_KINASE_ST"/>
    <property type="match status" value="1"/>
</dbReference>
<accession>A0A8S2AIU4</accession>
<dbReference type="CDD" id="cd00143">
    <property type="entry name" value="PP2Cc"/>
    <property type="match status" value="2"/>
</dbReference>
<dbReference type="InterPro" id="IPR011009">
    <property type="entry name" value="Kinase-like_dom_sf"/>
</dbReference>
<evidence type="ECO:0000313" key="4">
    <source>
        <dbReference type="EMBL" id="CAE6081938.1"/>
    </source>
</evidence>
<dbReference type="SUPFAM" id="SSF81606">
    <property type="entry name" value="PP2C-like"/>
    <property type="match status" value="2"/>
</dbReference>
<dbReference type="PANTHER" id="PTHR47992">
    <property type="entry name" value="PROTEIN PHOSPHATASE"/>
    <property type="match status" value="1"/>
</dbReference>
<dbReference type="Proteomes" id="UP000682877">
    <property type="component" value="Chromosome 5"/>
</dbReference>
<dbReference type="EMBL" id="LR999455">
    <property type="protein sequence ID" value="CAE6081938.1"/>
    <property type="molecule type" value="Genomic_DNA"/>
</dbReference>
<dbReference type="GO" id="GO:0004722">
    <property type="term" value="F:protein serine/threonine phosphatase activity"/>
    <property type="evidence" value="ECO:0007669"/>
    <property type="project" value="InterPro"/>
</dbReference>
<feature type="domain" description="PPM-type phosphatase" evidence="3">
    <location>
        <begin position="117"/>
        <end position="490"/>
    </location>
</feature>
<dbReference type="InterPro" id="IPR036457">
    <property type="entry name" value="PPM-type-like_dom_sf"/>
</dbReference>
<feature type="chain" id="PRO_5035754550" evidence="1">
    <location>
        <begin position="29"/>
        <end position="1514"/>
    </location>
</feature>
<dbReference type="InterPro" id="IPR008271">
    <property type="entry name" value="Ser/Thr_kinase_AS"/>
</dbReference>
<organism evidence="4 5">
    <name type="scientific">Arabidopsis arenosa</name>
    <name type="common">Sand rock-cress</name>
    <name type="synonym">Cardaminopsis arenosa</name>
    <dbReference type="NCBI Taxonomy" id="38785"/>
    <lineage>
        <taxon>Eukaryota</taxon>
        <taxon>Viridiplantae</taxon>
        <taxon>Streptophyta</taxon>
        <taxon>Embryophyta</taxon>
        <taxon>Tracheophyta</taxon>
        <taxon>Spermatophyta</taxon>
        <taxon>Magnoliopsida</taxon>
        <taxon>eudicotyledons</taxon>
        <taxon>Gunneridae</taxon>
        <taxon>Pentapetalae</taxon>
        <taxon>rosids</taxon>
        <taxon>malvids</taxon>
        <taxon>Brassicales</taxon>
        <taxon>Brassicaceae</taxon>
        <taxon>Camelineae</taxon>
        <taxon>Arabidopsis</taxon>
    </lineage>
</organism>
<dbReference type="GO" id="GO:0005524">
    <property type="term" value="F:ATP binding"/>
    <property type="evidence" value="ECO:0007669"/>
    <property type="project" value="InterPro"/>
</dbReference>
<dbReference type="Gene3D" id="3.60.40.10">
    <property type="entry name" value="PPM-type phosphatase domain"/>
    <property type="match status" value="2"/>
</dbReference>
<dbReference type="SMART" id="SM00220">
    <property type="entry name" value="S_TKc"/>
    <property type="match status" value="1"/>
</dbReference>
<protein>
    <submittedName>
        <fullName evidence="4">Uncharacterized protein</fullName>
    </submittedName>
</protein>
<dbReference type="InterPro" id="IPR000719">
    <property type="entry name" value="Prot_kinase_dom"/>
</dbReference>
<evidence type="ECO:0000259" key="3">
    <source>
        <dbReference type="PROSITE" id="PS51746"/>
    </source>
</evidence>
<dbReference type="SUPFAM" id="SSF56112">
    <property type="entry name" value="Protein kinase-like (PK-like)"/>
    <property type="match status" value="1"/>
</dbReference>
<dbReference type="Pfam" id="PF00481">
    <property type="entry name" value="PP2C"/>
    <property type="match status" value="4"/>
</dbReference>
<dbReference type="Pfam" id="PF00069">
    <property type="entry name" value="Pkinase"/>
    <property type="match status" value="1"/>
</dbReference>
<dbReference type="PROSITE" id="PS51746">
    <property type="entry name" value="PPM_2"/>
    <property type="match status" value="2"/>
</dbReference>
<evidence type="ECO:0000313" key="5">
    <source>
        <dbReference type="Proteomes" id="UP000682877"/>
    </source>
</evidence>